<dbReference type="Proteomes" id="UP000034838">
    <property type="component" value="Unassembled WGS sequence"/>
</dbReference>
<dbReference type="SFLD" id="SFLDS00003">
    <property type="entry name" value="Haloacid_Dehalogenase"/>
    <property type="match status" value="1"/>
</dbReference>
<proteinExistence type="predicted"/>
<dbReference type="SFLD" id="SFLDG01129">
    <property type="entry name" value="C1.5:_HAD__Beta-PGM__Phosphata"/>
    <property type="match status" value="1"/>
</dbReference>
<dbReference type="PRINTS" id="PR00413">
    <property type="entry name" value="HADHALOGNASE"/>
</dbReference>
<accession>A0A1J4Q050</accession>
<keyword evidence="1" id="KW-0378">Hydrolase</keyword>
<evidence type="ECO:0000313" key="1">
    <source>
        <dbReference type="EMBL" id="OIK25559.1"/>
    </source>
</evidence>
<dbReference type="PANTHER" id="PTHR43611:SF3">
    <property type="entry name" value="FLAVIN MONONUCLEOTIDE HYDROLASE 1, CHLOROPLATIC"/>
    <property type="match status" value="1"/>
</dbReference>
<dbReference type="GO" id="GO:0016787">
    <property type="term" value="F:hydrolase activity"/>
    <property type="evidence" value="ECO:0007669"/>
    <property type="project" value="UniProtKB-KW"/>
</dbReference>
<dbReference type="CDD" id="cd02603">
    <property type="entry name" value="HAD_sEH-N_like"/>
    <property type="match status" value="1"/>
</dbReference>
<dbReference type="Gene3D" id="3.40.50.1000">
    <property type="entry name" value="HAD superfamily/HAD-like"/>
    <property type="match status" value="1"/>
</dbReference>
<dbReference type="NCBIfam" id="TIGR01509">
    <property type="entry name" value="HAD-SF-IA-v3"/>
    <property type="match status" value="1"/>
</dbReference>
<dbReference type="InterPro" id="IPR023214">
    <property type="entry name" value="HAD_sf"/>
</dbReference>
<sequence>MKAVLFDMFGVLARVQSPASQTVIERTAGVSGEGFWDAYWGLRPPYDRGDVMGPAYWKNVGERLGTPFTGGQVDDLIAADLASWSEIDQESVDFLAELARRGVRLGLLSNIPEELAVHYEATQEWLGHFSVVGLSCRIGSAKPEPAAYEWCRRELGLSAEEILFVDDRSDNVLAACEVGMRGHVFTGVGALAAALGEGITG</sequence>
<dbReference type="PANTHER" id="PTHR43611">
    <property type="entry name" value="ALPHA-D-GLUCOSE 1-PHOSPHATE PHOSPHATASE"/>
    <property type="match status" value="1"/>
</dbReference>
<reference evidence="1" key="1">
    <citation type="submission" date="2016-10" db="EMBL/GenBank/DDBJ databases">
        <title>Genome sequence of Streptomyces malaysiense MUSC 136.</title>
        <authorList>
            <person name="Lee L.-H."/>
            <person name="Ser H.-L."/>
        </authorList>
    </citation>
    <scope>NUCLEOTIDE SEQUENCE [LARGE SCALE GENOMIC DNA]</scope>
    <source>
        <strain evidence="1">MUSC 136</strain>
    </source>
</reference>
<keyword evidence="2" id="KW-1185">Reference proteome</keyword>
<dbReference type="RefSeq" id="WP_071387501.1">
    <property type="nucleotide sequence ID" value="NZ_LBDA02000051.1"/>
</dbReference>
<gene>
    <name evidence="1" type="ORF">VT52_021275</name>
</gene>
<dbReference type="EMBL" id="LBDA02000051">
    <property type="protein sequence ID" value="OIK25559.1"/>
    <property type="molecule type" value="Genomic_DNA"/>
</dbReference>
<dbReference type="InterPro" id="IPR006439">
    <property type="entry name" value="HAD-SF_hydro_IA"/>
</dbReference>
<name>A0A1J4Q050_9ACTN</name>
<dbReference type="SUPFAM" id="SSF56784">
    <property type="entry name" value="HAD-like"/>
    <property type="match status" value="1"/>
</dbReference>
<dbReference type="Pfam" id="PF00702">
    <property type="entry name" value="Hydrolase"/>
    <property type="match status" value="1"/>
</dbReference>
<organism evidence="1 2">
    <name type="scientific">Streptomyces malaysiense</name>
    <dbReference type="NCBI Taxonomy" id="1428626"/>
    <lineage>
        <taxon>Bacteria</taxon>
        <taxon>Bacillati</taxon>
        <taxon>Actinomycetota</taxon>
        <taxon>Actinomycetes</taxon>
        <taxon>Kitasatosporales</taxon>
        <taxon>Streptomycetaceae</taxon>
        <taxon>Streptomyces</taxon>
    </lineage>
</organism>
<dbReference type="AlphaFoldDB" id="A0A1J4Q050"/>
<evidence type="ECO:0000313" key="2">
    <source>
        <dbReference type="Proteomes" id="UP000034838"/>
    </source>
</evidence>
<comment type="caution">
    <text evidence="1">The sequence shown here is derived from an EMBL/GenBank/DDBJ whole genome shotgun (WGS) entry which is preliminary data.</text>
</comment>
<protein>
    <submittedName>
        <fullName evidence="1">HAD family hydrolase</fullName>
    </submittedName>
</protein>
<dbReference type="InterPro" id="IPR036412">
    <property type="entry name" value="HAD-like_sf"/>
</dbReference>
<dbReference type="OrthoDB" id="9797415at2"/>